<reference evidence="1" key="2">
    <citation type="submission" date="2020-05" db="UniProtKB">
        <authorList>
            <consortium name="EnsemblMetazoa"/>
        </authorList>
    </citation>
    <scope>IDENTIFICATION</scope>
    <source>
        <strain evidence="1">IAEA</strain>
    </source>
</reference>
<dbReference type="EMBL" id="JXJN01009066">
    <property type="status" value="NOT_ANNOTATED_CDS"/>
    <property type="molecule type" value="Genomic_DNA"/>
</dbReference>
<sequence>MIFAGLPTDSWEQRSTNLGARHYNLDISLQTLKICGEKLYDSPGNMQLWRFGFRSAADWMGVAKLTYPILVKALRDLPDMQHPVKPYIFAVQCVVNSQDPSNRTVAPMKQSLQPSIHKIS</sequence>
<accession>A0A1B0B6E3</accession>
<organism evidence="1 2">
    <name type="scientific">Glossina palpalis gambiensis</name>
    <dbReference type="NCBI Taxonomy" id="67801"/>
    <lineage>
        <taxon>Eukaryota</taxon>
        <taxon>Metazoa</taxon>
        <taxon>Ecdysozoa</taxon>
        <taxon>Arthropoda</taxon>
        <taxon>Hexapoda</taxon>
        <taxon>Insecta</taxon>
        <taxon>Pterygota</taxon>
        <taxon>Neoptera</taxon>
        <taxon>Endopterygota</taxon>
        <taxon>Diptera</taxon>
        <taxon>Brachycera</taxon>
        <taxon>Muscomorpha</taxon>
        <taxon>Hippoboscoidea</taxon>
        <taxon>Glossinidae</taxon>
        <taxon>Glossina</taxon>
    </lineage>
</organism>
<evidence type="ECO:0000313" key="1">
    <source>
        <dbReference type="EnsemblMetazoa" id="GPPI020374-PA"/>
    </source>
</evidence>
<evidence type="ECO:0000313" key="2">
    <source>
        <dbReference type="Proteomes" id="UP000092460"/>
    </source>
</evidence>
<reference evidence="2" key="1">
    <citation type="submission" date="2015-01" db="EMBL/GenBank/DDBJ databases">
        <authorList>
            <person name="Aksoy S."/>
            <person name="Warren W."/>
            <person name="Wilson R.K."/>
        </authorList>
    </citation>
    <scope>NUCLEOTIDE SEQUENCE [LARGE SCALE GENOMIC DNA]</scope>
    <source>
        <strain evidence="2">IAEA</strain>
    </source>
</reference>
<dbReference type="Proteomes" id="UP000092460">
    <property type="component" value="Unassembled WGS sequence"/>
</dbReference>
<keyword evidence="2" id="KW-1185">Reference proteome</keyword>
<dbReference type="VEuPathDB" id="VectorBase:GPPI020374"/>
<dbReference type="EnsemblMetazoa" id="GPPI020374-RA">
    <property type="protein sequence ID" value="GPPI020374-PA"/>
    <property type="gene ID" value="GPPI020374"/>
</dbReference>
<name>A0A1B0B6E3_9MUSC</name>
<proteinExistence type="predicted"/>
<dbReference type="AlphaFoldDB" id="A0A1B0B6E3"/>
<protein>
    <submittedName>
        <fullName evidence="1">Uncharacterized protein</fullName>
    </submittedName>
</protein>